<dbReference type="InterPro" id="IPR052168">
    <property type="entry name" value="Cytochrome_b561_oxidase"/>
</dbReference>
<organism evidence="15 16">
    <name type="scientific">Paraburkholderia elongata</name>
    <dbReference type="NCBI Taxonomy" id="2675747"/>
    <lineage>
        <taxon>Bacteria</taxon>
        <taxon>Pseudomonadati</taxon>
        <taxon>Pseudomonadota</taxon>
        <taxon>Betaproteobacteria</taxon>
        <taxon>Burkholderiales</taxon>
        <taxon>Burkholderiaceae</taxon>
        <taxon>Paraburkholderia</taxon>
    </lineage>
</organism>
<accession>A0A972NQG7</accession>
<keyword evidence="9 13" id="KW-1133">Transmembrane helix</keyword>
<sequence>MESRPFLRRSAMNDQSEQLYRPWARRLHWITAALVLTMLVAGQRFRLDLPKAQHIFSLAGHSALGVSLLVVMLVRVVYRLRNPPPPFPTELSGWQHQLSALVHGALYILLFAVPVLGLVAASASPLPVQPAYLFNLTNLLGNPNEARFSVMRHYHDLSTWLLAALLAVHIAAALLHHYVLKDSVLGRMWPRSARRRA</sequence>
<protein>
    <submittedName>
        <fullName evidence="15">Cytochrome b</fullName>
    </submittedName>
</protein>
<dbReference type="GO" id="GO:0005886">
    <property type="term" value="C:plasma membrane"/>
    <property type="evidence" value="ECO:0007669"/>
    <property type="project" value="UniProtKB-SubCell"/>
</dbReference>
<evidence type="ECO:0000256" key="4">
    <source>
        <dbReference type="ARBA" id="ARBA00022475"/>
    </source>
</evidence>
<reference evidence="15 16" key="1">
    <citation type="submission" date="2019-11" db="EMBL/GenBank/DDBJ databases">
        <title>Metabolism of dissolved organic matter in forest soils.</title>
        <authorList>
            <person name="Cyle K.T."/>
            <person name="Wilhelm R.C."/>
            <person name="Martinez C.E."/>
        </authorList>
    </citation>
    <scope>NUCLEOTIDE SEQUENCE [LARGE SCALE GENOMIC DNA]</scope>
    <source>
        <strain evidence="15 16">5N</strain>
    </source>
</reference>
<evidence type="ECO:0000313" key="16">
    <source>
        <dbReference type="Proteomes" id="UP000655523"/>
    </source>
</evidence>
<evidence type="ECO:0000256" key="10">
    <source>
        <dbReference type="ARBA" id="ARBA00023004"/>
    </source>
</evidence>
<feature type="transmembrane region" description="Helical" evidence="13">
    <location>
        <begin position="58"/>
        <end position="78"/>
    </location>
</feature>
<keyword evidence="11 13" id="KW-0472">Membrane</keyword>
<evidence type="ECO:0000313" key="15">
    <source>
        <dbReference type="EMBL" id="NPT57142.1"/>
    </source>
</evidence>
<keyword evidence="8" id="KW-0249">Electron transport</keyword>
<evidence type="ECO:0000256" key="11">
    <source>
        <dbReference type="ARBA" id="ARBA00023136"/>
    </source>
</evidence>
<evidence type="ECO:0000256" key="13">
    <source>
        <dbReference type="SAM" id="Phobius"/>
    </source>
</evidence>
<keyword evidence="7" id="KW-0479">Metal-binding</keyword>
<evidence type="ECO:0000256" key="7">
    <source>
        <dbReference type="ARBA" id="ARBA00022723"/>
    </source>
</evidence>
<evidence type="ECO:0000259" key="14">
    <source>
        <dbReference type="Pfam" id="PF01292"/>
    </source>
</evidence>
<dbReference type="Pfam" id="PF01292">
    <property type="entry name" value="Ni_hydr_CYTB"/>
    <property type="match status" value="1"/>
</dbReference>
<keyword evidence="4" id="KW-1003">Cell membrane</keyword>
<evidence type="ECO:0000256" key="1">
    <source>
        <dbReference type="ARBA" id="ARBA00001970"/>
    </source>
</evidence>
<evidence type="ECO:0000256" key="8">
    <source>
        <dbReference type="ARBA" id="ARBA00022982"/>
    </source>
</evidence>
<keyword evidence="6 13" id="KW-0812">Transmembrane</keyword>
<proteinExistence type="inferred from homology"/>
<dbReference type="GO" id="GO:0046872">
    <property type="term" value="F:metal ion binding"/>
    <property type="evidence" value="ECO:0007669"/>
    <property type="project" value="UniProtKB-KW"/>
</dbReference>
<name>A0A972NQG7_9BURK</name>
<keyword evidence="5" id="KW-0349">Heme</keyword>
<dbReference type="GO" id="GO:0022904">
    <property type="term" value="P:respiratory electron transport chain"/>
    <property type="evidence" value="ECO:0007669"/>
    <property type="project" value="InterPro"/>
</dbReference>
<dbReference type="PANTHER" id="PTHR30529:SF1">
    <property type="entry name" value="CYTOCHROME B561 HOMOLOG 2"/>
    <property type="match status" value="1"/>
</dbReference>
<comment type="subcellular location">
    <subcellularLocation>
        <location evidence="2">Cell membrane</location>
        <topology evidence="2">Multi-pass membrane protein</topology>
    </subcellularLocation>
</comment>
<evidence type="ECO:0000256" key="5">
    <source>
        <dbReference type="ARBA" id="ARBA00022617"/>
    </source>
</evidence>
<keyword evidence="16" id="KW-1185">Reference proteome</keyword>
<dbReference type="InterPro" id="IPR016174">
    <property type="entry name" value="Di-haem_cyt_TM"/>
</dbReference>
<dbReference type="Proteomes" id="UP000655523">
    <property type="component" value="Unassembled WGS sequence"/>
</dbReference>
<dbReference type="PANTHER" id="PTHR30529">
    <property type="entry name" value="CYTOCHROME B561"/>
    <property type="match status" value="1"/>
</dbReference>
<feature type="transmembrane region" description="Helical" evidence="13">
    <location>
        <begin position="27"/>
        <end position="46"/>
    </location>
</feature>
<evidence type="ECO:0000256" key="9">
    <source>
        <dbReference type="ARBA" id="ARBA00022989"/>
    </source>
</evidence>
<evidence type="ECO:0000256" key="12">
    <source>
        <dbReference type="ARBA" id="ARBA00037975"/>
    </source>
</evidence>
<comment type="caution">
    <text evidence="15">The sequence shown here is derived from an EMBL/GenBank/DDBJ whole genome shotgun (WGS) entry which is preliminary data.</text>
</comment>
<feature type="domain" description="Cytochrome b561 bacterial/Ni-hydrogenase" evidence="14">
    <location>
        <begin position="20"/>
        <end position="190"/>
    </location>
</feature>
<comment type="similarity">
    <text evidence="12">Belongs to the cytochrome b561 family.</text>
</comment>
<feature type="transmembrane region" description="Helical" evidence="13">
    <location>
        <begin position="98"/>
        <end position="123"/>
    </location>
</feature>
<dbReference type="SUPFAM" id="SSF81342">
    <property type="entry name" value="Transmembrane di-heme cytochromes"/>
    <property type="match status" value="1"/>
</dbReference>
<dbReference type="GO" id="GO:0020037">
    <property type="term" value="F:heme binding"/>
    <property type="evidence" value="ECO:0007669"/>
    <property type="project" value="TreeGrafter"/>
</dbReference>
<dbReference type="EMBL" id="WOEZ01000117">
    <property type="protein sequence ID" value="NPT57142.1"/>
    <property type="molecule type" value="Genomic_DNA"/>
</dbReference>
<dbReference type="Gene3D" id="1.20.950.20">
    <property type="entry name" value="Transmembrane di-heme cytochromes, Chain C"/>
    <property type="match status" value="1"/>
</dbReference>
<evidence type="ECO:0000256" key="6">
    <source>
        <dbReference type="ARBA" id="ARBA00022692"/>
    </source>
</evidence>
<comment type="cofactor">
    <cofactor evidence="1">
        <name>heme b</name>
        <dbReference type="ChEBI" id="CHEBI:60344"/>
    </cofactor>
</comment>
<keyword evidence="3" id="KW-0813">Transport</keyword>
<keyword evidence="10" id="KW-0408">Iron</keyword>
<feature type="transmembrane region" description="Helical" evidence="13">
    <location>
        <begin position="157"/>
        <end position="180"/>
    </location>
</feature>
<dbReference type="AlphaFoldDB" id="A0A972NQG7"/>
<gene>
    <name evidence="15" type="ORF">GNZ13_21815</name>
</gene>
<evidence type="ECO:0000256" key="3">
    <source>
        <dbReference type="ARBA" id="ARBA00022448"/>
    </source>
</evidence>
<dbReference type="InterPro" id="IPR011577">
    <property type="entry name" value="Cyt_b561_bac/Ni-Hgenase"/>
</dbReference>
<evidence type="ECO:0000256" key="2">
    <source>
        <dbReference type="ARBA" id="ARBA00004651"/>
    </source>
</evidence>
<dbReference type="GO" id="GO:0009055">
    <property type="term" value="F:electron transfer activity"/>
    <property type="evidence" value="ECO:0007669"/>
    <property type="project" value="InterPro"/>
</dbReference>